<reference evidence="1 2" key="1">
    <citation type="submission" date="2015-12" db="EMBL/GenBank/DDBJ databases">
        <title>The genome of Folsomia candida.</title>
        <authorList>
            <person name="Faddeeva A."/>
            <person name="Derks M.F."/>
            <person name="Anvar Y."/>
            <person name="Smit S."/>
            <person name="Van Straalen N."/>
            <person name="Roelofs D."/>
        </authorList>
    </citation>
    <scope>NUCLEOTIDE SEQUENCE [LARGE SCALE GENOMIC DNA]</scope>
    <source>
        <strain evidence="1 2">VU population</strain>
        <tissue evidence="1">Whole body</tissue>
    </source>
</reference>
<dbReference type="AlphaFoldDB" id="A0A226DCD3"/>
<comment type="caution">
    <text evidence="1">The sequence shown here is derived from an EMBL/GenBank/DDBJ whole genome shotgun (WGS) entry which is preliminary data.</text>
</comment>
<sequence>MVAILFTNSYNSGIISTLNAPLPQVRIENWNYVIQDCHRAEIGGLTNISILNWMNNMGISKYWGDVTEIELMISDKLENPFESENCFRLLSPSGQRNRRFFDLYPPSYDRPANKFFNYEDNVHTQSLIETGIWRRLEEEKQARDLGLRPKVPKVEAEGSDPVKMDGSILTLFIMWSIVLSLTAPEIE</sequence>
<accession>A0A226DCD3</accession>
<gene>
    <name evidence="1" type="ORF">Fcan01_22883</name>
</gene>
<protein>
    <submittedName>
        <fullName evidence="1">Uncharacterized protein</fullName>
    </submittedName>
</protein>
<evidence type="ECO:0000313" key="1">
    <source>
        <dbReference type="EMBL" id="OXA42301.1"/>
    </source>
</evidence>
<organism evidence="1 2">
    <name type="scientific">Folsomia candida</name>
    <name type="common">Springtail</name>
    <dbReference type="NCBI Taxonomy" id="158441"/>
    <lineage>
        <taxon>Eukaryota</taxon>
        <taxon>Metazoa</taxon>
        <taxon>Ecdysozoa</taxon>
        <taxon>Arthropoda</taxon>
        <taxon>Hexapoda</taxon>
        <taxon>Collembola</taxon>
        <taxon>Entomobryomorpha</taxon>
        <taxon>Isotomoidea</taxon>
        <taxon>Isotomidae</taxon>
        <taxon>Proisotominae</taxon>
        <taxon>Folsomia</taxon>
    </lineage>
</organism>
<proteinExistence type="predicted"/>
<dbReference type="EMBL" id="LNIX01000026">
    <property type="protein sequence ID" value="OXA42301.1"/>
    <property type="molecule type" value="Genomic_DNA"/>
</dbReference>
<name>A0A226DCD3_FOLCA</name>
<evidence type="ECO:0000313" key="2">
    <source>
        <dbReference type="Proteomes" id="UP000198287"/>
    </source>
</evidence>
<dbReference type="Proteomes" id="UP000198287">
    <property type="component" value="Unassembled WGS sequence"/>
</dbReference>
<keyword evidence="2" id="KW-1185">Reference proteome</keyword>